<dbReference type="InParanoid" id="A0A0H2RRA9"/>
<dbReference type="InterPro" id="IPR046522">
    <property type="entry name" value="DUF6699"/>
</dbReference>
<evidence type="ECO:0000256" key="1">
    <source>
        <dbReference type="SAM" id="MobiDB-lite"/>
    </source>
</evidence>
<feature type="compositionally biased region" description="Basic and acidic residues" evidence="1">
    <location>
        <begin position="62"/>
        <end position="73"/>
    </location>
</feature>
<dbReference type="STRING" id="27342.A0A0H2RRA9"/>
<gene>
    <name evidence="3" type="ORF">SCHPADRAFT_329825</name>
</gene>
<keyword evidence="4" id="KW-1185">Reference proteome</keyword>
<proteinExistence type="predicted"/>
<feature type="domain" description="DUF6699" evidence="2">
    <location>
        <begin position="196"/>
        <end position="347"/>
    </location>
</feature>
<evidence type="ECO:0000313" key="3">
    <source>
        <dbReference type="EMBL" id="KLO14142.1"/>
    </source>
</evidence>
<dbReference type="Proteomes" id="UP000053477">
    <property type="component" value="Unassembled WGS sequence"/>
</dbReference>
<dbReference type="Pfam" id="PF20415">
    <property type="entry name" value="DUF6699"/>
    <property type="match status" value="1"/>
</dbReference>
<name>A0A0H2RRA9_9AGAM</name>
<dbReference type="EMBL" id="KQ085948">
    <property type="protein sequence ID" value="KLO14142.1"/>
    <property type="molecule type" value="Genomic_DNA"/>
</dbReference>
<sequence length="369" mass="41173">MRSFDQSGHSSSGDSVSMKPEQRAYAPSSSSRGKSKHMHDAQDFIPRSPPSSPYEFVSKEVSSPEHSRDFELSDRIPSPAYSISDEFASNPFERHAFFPSSSVGVTEQSAFGVQDHMSRFPSPAYSSSDESAPEVAQITQPQITQPSYGLDVMSRAAQYYASSQRLLRPSSPIAFNSPTAHPLLETSILTREGASLCWDVRLAPSTATVRSLTLACTERSLPATNPPIRCMKVALPQLPWKPMTITSENYISCSDLLSELYASLQKVVRKEEYDGFSKDKQIKVVHAYYMRCERVGQLAAEERFNRKFDCTSREHMEEAEAVRKTEQQKGVKLVDCVFDSTEFYSLVPDVQNDGASQLTWIVTLSPPYS</sequence>
<dbReference type="AlphaFoldDB" id="A0A0H2RRA9"/>
<accession>A0A0H2RRA9</accession>
<organism evidence="3 4">
    <name type="scientific">Schizopora paradoxa</name>
    <dbReference type="NCBI Taxonomy" id="27342"/>
    <lineage>
        <taxon>Eukaryota</taxon>
        <taxon>Fungi</taxon>
        <taxon>Dikarya</taxon>
        <taxon>Basidiomycota</taxon>
        <taxon>Agaricomycotina</taxon>
        <taxon>Agaricomycetes</taxon>
        <taxon>Hymenochaetales</taxon>
        <taxon>Schizoporaceae</taxon>
        <taxon>Schizopora</taxon>
    </lineage>
</organism>
<evidence type="ECO:0000313" key="4">
    <source>
        <dbReference type="Proteomes" id="UP000053477"/>
    </source>
</evidence>
<feature type="compositionally biased region" description="Low complexity" evidence="1">
    <location>
        <begin position="1"/>
        <end position="17"/>
    </location>
</feature>
<reference evidence="3 4" key="1">
    <citation type="submission" date="2015-04" db="EMBL/GenBank/DDBJ databases">
        <title>Complete genome sequence of Schizopora paradoxa KUC8140, a cosmopolitan wood degrader in East Asia.</title>
        <authorList>
            <consortium name="DOE Joint Genome Institute"/>
            <person name="Min B."/>
            <person name="Park H."/>
            <person name="Jang Y."/>
            <person name="Kim J.-J."/>
            <person name="Kim K.H."/>
            <person name="Pangilinan J."/>
            <person name="Lipzen A."/>
            <person name="Riley R."/>
            <person name="Grigoriev I.V."/>
            <person name="Spatafora J.W."/>
            <person name="Choi I.-G."/>
        </authorList>
    </citation>
    <scope>NUCLEOTIDE SEQUENCE [LARGE SCALE GENOMIC DNA]</scope>
    <source>
        <strain evidence="3 4">KUC8140</strain>
    </source>
</reference>
<evidence type="ECO:0000259" key="2">
    <source>
        <dbReference type="Pfam" id="PF20415"/>
    </source>
</evidence>
<feature type="region of interest" description="Disordered" evidence="1">
    <location>
        <begin position="1"/>
        <end position="73"/>
    </location>
</feature>
<dbReference type="OrthoDB" id="3251728at2759"/>
<protein>
    <recommendedName>
        <fullName evidence="2">DUF6699 domain-containing protein</fullName>
    </recommendedName>
</protein>